<keyword evidence="3" id="KW-1185">Reference proteome</keyword>
<dbReference type="Proteomes" id="UP000005017">
    <property type="component" value="Unassembled WGS sequence"/>
</dbReference>
<feature type="transmembrane region" description="Helical" evidence="1">
    <location>
        <begin position="48"/>
        <end position="70"/>
    </location>
</feature>
<dbReference type="OrthoDB" id="1758183at2"/>
<evidence type="ECO:0000256" key="1">
    <source>
        <dbReference type="SAM" id="Phobius"/>
    </source>
</evidence>
<dbReference type="InterPro" id="IPR038750">
    <property type="entry name" value="YczE/YyaS-like"/>
</dbReference>
<dbReference type="AlphaFoldDB" id="D2MP12"/>
<protein>
    <recommendedName>
        <fullName evidence="4">YitT family protein</fullName>
    </recommendedName>
</protein>
<dbReference type="RefSeq" id="WP_006627113.1">
    <property type="nucleotide sequence ID" value="NZ_ADFR01000007.1"/>
</dbReference>
<name>D2MP12_9FIRM</name>
<feature type="transmembrane region" description="Helical" evidence="1">
    <location>
        <begin position="77"/>
        <end position="94"/>
    </location>
</feature>
<dbReference type="eggNOG" id="COG2364">
    <property type="taxonomic scope" value="Bacteria"/>
</dbReference>
<sequence length="199" mass="22222">MNIKRKINTFIITFLAAVFCGLSINLYLKAGIGSDCITVFEDGLHHSLGITVGWASILYSCLFIAIAYLFARKYLGLSSILFSILVGPVIDWIQPWMNVFENPNHFFSQIIFVLFAIFFIALSASLLILEENGMNPYDSIATALSVRFKKPYKLIRTMMDFLLFLIGWGLGGRIGLGTILASLLTSVTISFLVQQFKKA</sequence>
<feature type="transmembrane region" description="Helical" evidence="1">
    <location>
        <begin position="7"/>
        <end position="28"/>
    </location>
</feature>
<comment type="caution">
    <text evidence="2">The sequence shown here is derived from an EMBL/GenBank/DDBJ whole genome shotgun (WGS) entry which is preliminary data.</text>
</comment>
<proteinExistence type="predicted"/>
<reference evidence="3" key="1">
    <citation type="submission" date="2009-12" db="EMBL/GenBank/DDBJ databases">
        <title>Sequence of Clostridiales genomosp. BVAB3 str. UPII9-5.</title>
        <authorList>
            <person name="Madupu R."/>
            <person name="Durkin A.S."/>
            <person name="Torralba M."/>
            <person name="Methe B."/>
            <person name="Sutton G.G."/>
            <person name="Strausberg R.L."/>
            <person name="Nelson K.E."/>
        </authorList>
    </citation>
    <scope>NUCLEOTIDE SEQUENCE [LARGE SCALE GENOMIC DNA]</scope>
    <source>
        <strain evidence="3">W1219</strain>
    </source>
</reference>
<keyword evidence="1" id="KW-0812">Transmembrane</keyword>
<dbReference type="PANTHER" id="PTHR40078:SF1">
    <property type="entry name" value="INTEGRAL MEMBRANE PROTEIN"/>
    <property type="match status" value="1"/>
</dbReference>
<dbReference type="PANTHER" id="PTHR40078">
    <property type="entry name" value="INTEGRAL MEMBRANE PROTEIN-RELATED"/>
    <property type="match status" value="1"/>
</dbReference>
<gene>
    <name evidence="2" type="ORF">HMPREF9013_0705</name>
</gene>
<keyword evidence="1" id="KW-1133">Transmembrane helix</keyword>
<accession>D2MP12</accession>
<dbReference type="EMBL" id="ADFR01000007">
    <property type="protein sequence ID" value="EFC05781.1"/>
    <property type="molecule type" value="Genomic_DNA"/>
</dbReference>
<dbReference type="Pfam" id="PF19700">
    <property type="entry name" value="DUF6198"/>
    <property type="match status" value="1"/>
</dbReference>
<evidence type="ECO:0000313" key="3">
    <source>
        <dbReference type="Proteomes" id="UP000005017"/>
    </source>
</evidence>
<organism evidence="2 3">
    <name type="scientific">Bulleidia extructa W1219</name>
    <dbReference type="NCBI Taxonomy" id="679192"/>
    <lineage>
        <taxon>Bacteria</taxon>
        <taxon>Bacillati</taxon>
        <taxon>Bacillota</taxon>
        <taxon>Erysipelotrichia</taxon>
        <taxon>Erysipelotrichales</taxon>
        <taxon>Erysipelotrichaceae</taxon>
        <taxon>Bulleidia</taxon>
    </lineage>
</organism>
<evidence type="ECO:0000313" key="2">
    <source>
        <dbReference type="EMBL" id="EFC05781.1"/>
    </source>
</evidence>
<evidence type="ECO:0008006" key="4">
    <source>
        <dbReference type="Google" id="ProtNLM"/>
    </source>
</evidence>
<keyword evidence="1" id="KW-0472">Membrane</keyword>
<feature type="transmembrane region" description="Helical" evidence="1">
    <location>
        <begin position="106"/>
        <end position="129"/>
    </location>
</feature>